<gene>
    <name evidence="1" type="ORF">HLUCCA11_20220</name>
</gene>
<name>A0A0P8BGQ2_9CYAN</name>
<comment type="caution">
    <text evidence="1">The sequence shown here is derived from an EMBL/GenBank/DDBJ whole genome shotgun (WGS) entry which is preliminary data.</text>
</comment>
<reference evidence="1 2" key="1">
    <citation type="submission" date="2015-09" db="EMBL/GenBank/DDBJ databases">
        <title>Identification and resolution of microdiversity through metagenomic sequencing of parallel consortia.</title>
        <authorList>
            <person name="Nelson W.C."/>
            <person name="Romine M.F."/>
            <person name="Lindemann S.R."/>
        </authorList>
    </citation>
    <scope>NUCLEOTIDE SEQUENCE [LARGE SCALE GENOMIC DNA]</scope>
    <source>
        <strain evidence="1">Ana</strain>
    </source>
</reference>
<dbReference type="EMBL" id="LJZR01000043">
    <property type="protein sequence ID" value="KPQ32900.1"/>
    <property type="molecule type" value="Genomic_DNA"/>
</dbReference>
<evidence type="ECO:0000313" key="2">
    <source>
        <dbReference type="Proteomes" id="UP000050465"/>
    </source>
</evidence>
<protein>
    <submittedName>
        <fullName evidence="1">Uncharacterized protein</fullName>
    </submittedName>
</protein>
<dbReference type="Proteomes" id="UP000050465">
    <property type="component" value="Unassembled WGS sequence"/>
</dbReference>
<sequence length="54" mass="6138">MFSSVHFSPSLYRGDRLKALLVERLMIVHTEQYEGFIQGVSLDLSARQGVVKEV</sequence>
<proteinExistence type="predicted"/>
<organism evidence="1 2">
    <name type="scientific">Phormidesmis priestleyi Ana</name>
    <dbReference type="NCBI Taxonomy" id="1666911"/>
    <lineage>
        <taxon>Bacteria</taxon>
        <taxon>Bacillati</taxon>
        <taxon>Cyanobacteriota</taxon>
        <taxon>Cyanophyceae</taxon>
        <taxon>Leptolyngbyales</taxon>
        <taxon>Leptolyngbyaceae</taxon>
        <taxon>Phormidesmis</taxon>
    </lineage>
</organism>
<dbReference type="AlphaFoldDB" id="A0A0P8BGQ2"/>
<evidence type="ECO:0000313" key="1">
    <source>
        <dbReference type="EMBL" id="KPQ32900.1"/>
    </source>
</evidence>
<accession>A0A0P8BGQ2</accession>
<dbReference type="STRING" id="1666911.HLUCCA11_20220"/>